<name>A0A1T4QCA9_9FIRM</name>
<sequence>MVCQECQENKATVHVTKIVNGKKKEFYLCEECAQEKGEIAFGNESFSFNNLLAGLLNNDFGSSSNKSNFNLDYKSEDRCESCGLSYNEFSRAGKLGCNECYTEFEGRADKLLKRIHGSKKHTGKVPQRAGGVIRTKKEIKKLRQKMQDAVQKENFEEAAELRDKIKELETEIK</sequence>
<dbReference type="OrthoDB" id="9788704at2"/>
<feature type="coiled-coil region" evidence="1">
    <location>
        <begin position="132"/>
        <end position="171"/>
    </location>
</feature>
<evidence type="ECO:0000256" key="1">
    <source>
        <dbReference type="SAM" id="Coils"/>
    </source>
</evidence>
<keyword evidence="4" id="KW-1185">Reference proteome</keyword>
<dbReference type="GO" id="GO:1990170">
    <property type="term" value="P:stress response to cadmium ion"/>
    <property type="evidence" value="ECO:0007669"/>
    <property type="project" value="TreeGrafter"/>
</dbReference>
<dbReference type="PANTHER" id="PTHR38430">
    <property type="entry name" value="PROTEIN-ARGININE KINASE ACTIVATOR PROTEIN"/>
    <property type="match status" value="1"/>
</dbReference>
<gene>
    <name evidence="3" type="ORF">SAMN02745118_02509</name>
</gene>
<dbReference type="GO" id="GO:0050897">
    <property type="term" value="F:cobalt ion binding"/>
    <property type="evidence" value="ECO:0007669"/>
    <property type="project" value="TreeGrafter"/>
</dbReference>
<evidence type="ECO:0000259" key="2">
    <source>
        <dbReference type="PROSITE" id="PS50151"/>
    </source>
</evidence>
<dbReference type="SUPFAM" id="SSF46600">
    <property type="entry name" value="C-terminal UvrC-binding domain of UvrB"/>
    <property type="match status" value="1"/>
</dbReference>
<dbReference type="InterPro" id="IPR001943">
    <property type="entry name" value="UVR_dom"/>
</dbReference>
<dbReference type="EMBL" id="FUWM01000026">
    <property type="protein sequence ID" value="SKA01335.1"/>
    <property type="molecule type" value="Genomic_DNA"/>
</dbReference>
<evidence type="ECO:0000313" key="3">
    <source>
        <dbReference type="EMBL" id="SKA01335.1"/>
    </source>
</evidence>
<dbReference type="PROSITE" id="PS50151">
    <property type="entry name" value="UVR"/>
    <property type="match status" value="1"/>
</dbReference>
<dbReference type="GO" id="GO:0005507">
    <property type="term" value="F:copper ion binding"/>
    <property type="evidence" value="ECO:0007669"/>
    <property type="project" value="TreeGrafter"/>
</dbReference>
<dbReference type="GO" id="GO:0016301">
    <property type="term" value="F:kinase activity"/>
    <property type="evidence" value="ECO:0007669"/>
    <property type="project" value="UniProtKB-KW"/>
</dbReference>
<evidence type="ECO:0000313" key="4">
    <source>
        <dbReference type="Proteomes" id="UP000190625"/>
    </source>
</evidence>
<dbReference type="PANTHER" id="PTHR38430:SF1">
    <property type="entry name" value="PROTEIN-ARGININE KINASE ACTIVATOR PROTEIN"/>
    <property type="match status" value="1"/>
</dbReference>
<keyword evidence="3" id="KW-0418">Kinase</keyword>
<dbReference type="InterPro" id="IPR025542">
    <property type="entry name" value="YacH"/>
</dbReference>
<dbReference type="InterPro" id="IPR036876">
    <property type="entry name" value="UVR_dom_sf"/>
</dbReference>
<dbReference type="Pfam" id="PF02151">
    <property type="entry name" value="UVR"/>
    <property type="match status" value="1"/>
</dbReference>
<dbReference type="GO" id="GO:0046870">
    <property type="term" value="F:cadmium ion binding"/>
    <property type="evidence" value="ECO:0007669"/>
    <property type="project" value="TreeGrafter"/>
</dbReference>
<feature type="domain" description="UVR" evidence="2">
    <location>
        <begin position="136"/>
        <end position="171"/>
    </location>
</feature>
<dbReference type="STRING" id="142842.SAMN02745118_02509"/>
<proteinExistence type="predicted"/>
<organism evidence="3 4">
    <name type="scientific">Selenihalanaerobacter shriftii</name>
    <dbReference type="NCBI Taxonomy" id="142842"/>
    <lineage>
        <taxon>Bacteria</taxon>
        <taxon>Bacillati</taxon>
        <taxon>Bacillota</taxon>
        <taxon>Clostridia</taxon>
        <taxon>Halanaerobiales</taxon>
        <taxon>Halobacteroidaceae</taxon>
        <taxon>Selenihalanaerobacter</taxon>
    </lineage>
</organism>
<keyword evidence="3" id="KW-0808">Transferase</keyword>
<dbReference type="Proteomes" id="UP000190625">
    <property type="component" value="Unassembled WGS sequence"/>
</dbReference>
<accession>A0A1T4QCA9</accession>
<keyword evidence="1" id="KW-0175">Coiled coil</keyword>
<dbReference type="GO" id="GO:0008270">
    <property type="term" value="F:zinc ion binding"/>
    <property type="evidence" value="ECO:0007669"/>
    <property type="project" value="TreeGrafter"/>
</dbReference>
<dbReference type="AlphaFoldDB" id="A0A1T4QCA9"/>
<dbReference type="PIRSF" id="PIRSF015034">
    <property type="entry name" value="YacH"/>
    <property type="match status" value="1"/>
</dbReference>
<dbReference type="Gene3D" id="4.10.860.10">
    <property type="entry name" value="UVR domain"/>
    <property type="match status" value="1"/>
</dbReference>
<reference evidence="4" key="1">
    <citation type="submission" date="2017-02" db="EMBL/GenBank/DDBJ databases">
        <authorList>
            <person name="Varghese N."/>
            <person name="Submissions S."/>
        </authorList>
    </citation>
    <scope>NUCLEOTIDE SEQUENCE [LARGE SCALE GENOMIC DNA]</scope>
    <source>
        <strain evidence="4">ATCC BAA-73</strain>
    </source>
</reference>
<dbReference type="GO" id="GO:1990169">
    <property type="term" value="P:stress response to copper ion"/>
    <property type="evidence" value="ECO:0007669"/>
    <property type="project" value="TreeGrafter"/>
</dbReference>
<protein>
    <submittedName>
        <fullName evidence="3">Protein-arginine kinase activator protein McsA</fullName>
    </submittedName>
</protein>
<dbReference type="RefSeq" id="WP_078810931.1">
    <property type="nucleotide sequence ID" value="NZ_FUWM01000026.1"/>
</dbReference>